<feature type="region of interest" description="Disordered" evidence="1">
    <location>
        <begin position="558"/>
        <end position="652"/>
    </location>
</feature>
<protein>
    <submittedName>
        <fullName evidence="4">Mob1</fullName>
    </submittedName>
</protein>
<dbReference type="CDD" id="cd00159">
    <property type="entry name" value="RhoGAP"/>
    <property type="match status" value="1"/>
</dbReference>
<dbReference type="SUPFAM" id="SSF101152">
    <property type="entry name" value="Mob1/phocein"/>
    <property type="match status" value="1"/>
</dbReference>
<dbReference type="PROSITE" id="PS50238">
    <property type="entry name" value="RHOGAP"/>
    <property type="match status" value="1"/>
</dbReference>
<dbReference type="Proteomes" id="UP000008743">
    <property type="component" value="Unassembled WGS sequence"/>
</dbReference>
<evidence type="ECO:0000313" key="5">
    <source>
        <dbReference type="Proteomes" id="UP000008743"/>
    </source>
</evidence>
<dbReference type="EMBL" id="KE346363">
    <property type="protein sequence ID" value="KJE92333.1"/>
    <property type="molecule type" value="Genomic_DNA"/>
</dbReference>
<evidence type="ECO:0000256" key="1">
    <source>
        <dbReference type="SAM" id="MobiDB-lite"/>
    </source>
</evidence>
<name>E9C5Q2_CAPO3</name>
<dbReference type="PANTHER" id="PTHR22599">
    <property type="entry name" value="MPS ONE BINDER KINASE ACTIVATOR-LIKE MOB"/>
    <property type="match status" value="1"/>
</dbReference>
<evidence type="ECO:0000313" key="4">
    <source>
        <dbReference type="EMBL" id="KJE98383.1"/>
    </source>
</evidence>
<dbReference type="Pfam" id="PF00620">
    <property type="entry name" value="RhoGAP"/>
    <property type="match status" value="1"/>
</dbReference>
<dbReference type="InterPro" id="IPR008936">
    <property type="entry name" value="Rho_GTPase_activation_prot"/>
</dbReference>
<sequence length="652" mass="72545">MSVVEKFRRASQRLSSVRKRAVSESMGSSRSSSMYNPARPFAAGPSASSSSASASAAAGSGTASGAAAAAAATSSSSSSSFTGPMSLDALRAIVALPEGSTINEWLALNTVDFYNQINLIYATLSEFCTAETCPSMTAGDAFEFYWADESGESEPVKVSAPEYVENLMAWVSDQLNDPVIFPPEDYVLEYPPMFPLIVKTIFRRLFRVFAHIYCSHFESVITIGLLAVLNMRFRHFLCFVIQFDLVDRSQLMLLKNVIEEMLDLQIFDRRTLYHQQEKLGASKSRKDVESTVFGIALADLVERERIFDDNNRAVPLVVLKCVEHMEKIEGYQREGIFRKSTGVHKINKLKQLFDENASEVNLQTQEFSYDIHAVACLLKLYFRELPEPLLLNTHYEQWRQACKFDEEPRRLLEIRYLLQSLPRSHYTSLKFTMKFLKKVADHSYVNKMTANNLAIVLCPVFLWDKKITATSMITESSECALVIETMILHTDSLFTDEDDDEVRLAEKGQHADSSDESDSEAANAPPVSAPPTKAPATATVRRVSVDSALDALDAAFGEAESDDDHLQPEADADAKHEAEARFERVPASDQTHDGRGFDEKRASVSQSDAHNEQSESAPDSQRKPAFESAPEGEQQPQQPVADESIPDGDTEL</sequence>
<dbReference type="OrthoDB" id="8170117at2759"/>
<dbReference type="Gene3D" id="1.20.140.30">
    <property type="entry name" value="MOB kinase activator"/>
    <property type="match status" value="1"/>
</dbReference>
<dbReference type="InterPro" id="IPR036703">
    <property type="entry name" value="MOB_kinase_act_sf"/>
</dbReference>
<dbReference type="Pfam" id="PF03637">
    <property type="entry name" value="Mob1_phocein"/>
    <property type="match status" value="1"/>
</dbReference>
<feature type="compositionally biased region" description="Polar residues" evidence="1">
    <location>
        <begin position="603"/>
        <end position="619"/>
    </location>
</feature>
<reference evidence="4" key="2">
    <citation type="submission" date="2011-02" db="EMBL/GenBank/DDBJ databases">
        <title>The Genome Sequence of Capsaspora owczarzaki ATCC 30864.</title>
        <authorList>
            <consortium name="The Broad Institute Genome Sequencing Platform"/>
            <person name="Russ C."/>
            <person name="Cuomo C."/>
            <person name="Burger G."/>
            <person name="Gray M.W."/>
            <person name="Holland P.W.H."/>
            <person name="King N."/>
            <person name="Lang F.B.F."/>
            <person name="Roger A.J."/>
            <person name="Ruiz-Trillo I."/>
            <person name="Young S.K."/>
            <person name="Zeng Q."/>
            <person name="Gargeya S."/>
            <person name="Alvarado L."/>
            <person name="Berlin A."/>
            <person name="Chapman S.B."/>
            <person name="Chen Z."/>
            <person name="Freedman E."/>
            <person name="Gellesch M."/>
            <person name="Goldberg J."/>
            <person name="Griggs A."/>
            <person name="Gujja S."/>
            <person name="Heilman E."/>
            <person name="Heiman D."/>
            <person name="Howarth C."/>
            <person name="Mehta T."/>
            <person name="Neiman D."/>
            <person name="Pearson M."/>
            <person name="Roberts A."/>
            <person name="Saif S."/>
            <person name="Shea T."/>
            <person name="Shenoy N."/>
            <person name="Sisk P."/>
            <person name="Stolte C."/>
            <person name="Sykes S."/>
            <person name="White J."/>
            <person name="Yandava C."/>
            <person name="Haas B."/>
            <person name="Nusbaum C."/>
            <person name="Birren B."/>
        </authorList>
    </citation>
    <scope>NUCLEOTIDE SEQUENCE</scope>
    <source>
        <strain evidence="4">ATCC 30864</strain>
    </source>
</reference>
<dbReference type="eggNOG" id="KOG4270">
    <property type="taxonomic scope" value="Eukaryota"/>
</dbReference>
<dbReference type="AlphaFoldDB" id="E9C5Q2"/>
<gene>
    <name evidence="3" type="ORF">CAOG_003320</name>
    <name evidence="4" type="ORF">CAOG_008348</name>
</gene>
<feature type="region of interest" description="Disordered" evidence="1">
    <location>
        <begin position="1"/>
        <end position="37"/>
    </location>
</feature>
<dbReference type="InterPro" id="IPR005301">
    <property type="entry name" value="MOB_kinase_act_fam"/>
</dbReference>
<dbReference type="EMBL" id="KE346410">
    <property type="protein sequence ID" value="KJE98383.1"/>
    <property type="molecule type" value="Genomic_DNA"/>
</dbReference>
<feature type="compositionally biased region" description="Low complexity" evidence="1">
    <location>
        <begin position="23"/>
        <end position="33"/>
    </location>
</feature>
<dbReference type="SMART" id="SM00324">
    <property type="entry name" value="RhoGAP"/>
    <property type="match status" value="1"/>
</dbReference>
<keyword evidence="5" id="KW-1185">Reference proteome</keyword>
<dbReference type="RefSeq" id="XP_004340838.1">
    <property type="nucleotide sequence ID" value="XM_004340790.2"/>
</dbReference>
<dbReference type="GO" id="GO:0007165">
    <property type="term" value="P:signal transduction"/>
    <property type="evidence" value="ECO:0007669"/>
    <property type="project" value="InterPro"/>
</dbReference>
<dbReference type="SUPFAM" id="SSF48350">
    <property type="entry name" value="GTPase activation domain, GAP"/>
    <property type="match status" value="1"/>
</dbReference>
<dbReference type="InParanoid" id="E9C5Q2"/>
<feature type="compositionally biased region" description="Basic and acidic residues" evidence="1">
    <location>
        <begin position="504"/>
        <end position="513"/>
    </location>
</feature>
<accession>E9C5Q2</accession>
<dbReference type="InterPro" id="IPR000198">
    <property type="entry name" value="RhoGAP_dom"/>
</dbReference>
<feature type="compositionally biased region" description="Basic and acidic residues" evidence="1">
    <location>
        <begin position="564"/>
        <end position="602"/>
    </location>
</feature>
<evidence type="ECO:0000259" key="2">
    <source>
        <dbReference type="PROSITE" id="PS50238"/>
    </source>
</evidence>
<organism evidence="4 5">
    <name type="scientific">Capsaspora owczarzaki (strain ATCC 30864)</name>
    <dbReference type="NCBI Taxonomy" id="595528"/>
    <lineage>
        <taxon>Eukaryota</taxon>
        <taxon>Filasterea</taxon>
        <taxon>Capsaspora</taxon>
    </lineage>
</organism>
<proteinExistence type="predicted"/>
<feature type="region of interest" description="Disordered" evidence="1">
    <location>
        <begin position="504"/>
        <end position="539"/>
    </location>
</feature>
<dbReference type="Gene3D" id="1.10.555.10">
    <property type="entry name" value="Rho GTPase activation protein"/>
    <property type="match status" value="1"/>
</dbReference>
<reference evidence="5" key="1">
    <citation type="submission" date="2011-02" db="EMBL/GenBank/DDBJ databases">
        <title>The Genome Sequence of Capsaspora owczarzaki ATCC 30864.</title>
        <authorList>
            <person name="Russ C."/>
            <person name="Cuomo C."/>
            <person name="Burger G."/>
            <person name="Gray M.W."/>
            <person name="Holland P.W.H."/>
            <person name="King N."/>
            <person name="Lang F.B.F."/>
            <person name="Roger A.J."/>
            <person name="Ruiz-Trillo I."/>
            <person name="Young S.K."/>
            <person name="Zeng Q."/>
            <person name="Gargeya S."/>
            <person name="Alvarado L."/>
            <person name="Berlin A."/>
            <person name="Chapman S.B."/>
            <person name="Chen Z."/>
            <person name="Freedman E."/>
            <person name="Gellesch M."/>
            <person name="Goldberg J."/>
            <person name="Griggs A."/>
            <person name="Gujja S."/>
            <person name="Heilman E."/>
            <person name="Heiman D."/>
            <person name="Howarth C."/>
            <person name="Mehta T."/>
            <person name="Neiman D."/>
            <person name="Pearson M."/>
            <person name="Roberts A."/>
            <person name="Saif S."/>
            <person name="Shea T."/>
            <person name="Shenoy N."/>
            <person name="Sisk P."/>
            <person name="Stolte C."/>
            <person name="Sykes S."/>
            <person name="White J."/>
            <person name="Yandava C."/>
            <person name="Haas B."/>
            <person name="Nusbaum C."/>
            <person name="Birren B."/>
        </authorList>
    </citation>
    <scope>NUCLEOTIDE SEQUENCE</scope>
    <source>
        <strain evidence="5">ATCC 30864</strain>
    </source>
</reference>
<dbReference type="RefSeq" id="XP_004364159.1">
    <property type="nucleotide sequence ID" value="XM_004364102.2"/>
</dbReference>
<dbReference type="STRING" id="595528.E9C5Q2"/>
<dbReference type="SMART" id="SM01388">
    <property type="entry name" value="Mob1_phocein"/>
    <property type="match status" value="1"/>
</dbReference>
<dbReference type="eggNOG" id="KOG0440">
    <property type="taxonomic scope" value="Eukaryota"/>
</dbReference>
<evidence type="ECO:0000313" key="3">
    <source>
        <dbReference type="EMBL" id="KJE92333.1"/>
    </source>
</evidence>
<feature type="domain" description="Rho-GAP" evidence="2">
    <location>
        <begin position="295"/>
        <end position="494"/>
    </location>
</feature>